<dbReference type="AlphaFoldDB" id="A0A2W7NYW9"/>
<gene>
    <name evidence="4" type="ORF">LX69_01887</name>
</gene>
<evidence type="ECO:0000259" key="1">
    <source>
        <dbReference type="Pfam" id="PF14498"/>
    </source>
</evidence>
<organism evidence="4 5">
    <name type="scientific">Breznakibacter xylanolyticus</name>
    <dbReference type="NCBI Taxonomy" id="990"/>
    <lineage>
        <taxon>Bacteria</taxon>
        <taxon>Pseudomonadati</taxon>
        <taxon>Bacteroidota</taxon>
        <taxon>Bacteroidia</taxon>
        <taxon>Marinilabiliales</taxon>
        <taxon>Marinilabiliaceae</taxon>
        <taxon>Breznakibacter</taxon>
    </lineage>
</organism>
<sequence length="822" mass="92002">MANGVRLFYEVVRWMQSFVMMRFKSFLLAWMMTAALSSMAQVVPFDTPRCGFSSWMPAPVWEDALLSGNGTMGAMVFGKPHDETIILNHAQCFLPNRIPKQALDQASRLDEIRQLLADGKNQEAARIPVEQSMLEGFGEQHWIDPLVPFANLKVSMAAGNISNYRRMVDFATGEAKVEWEQNGQLFQRCLFVSRPDSVVVLHIRSTGKINASLSLARHQVNWDQWNYINNAIKSVAAEADEKYLSYRTEFVHQWEGNPQGFEGVARVKAVGGSVTVDGSQMVIANADEVLLTMAIEPNYHYHKSLLPVLKERVDRKSSSYQQLLTSHVQVHGDLFSRVKLDLGGGADGALQSEALVLRARQQVSPAIIEKQFDAARYNILSSVGTNPPTLQGIWSGTWTPPWSSGFTHDGNVEVAVSHLLSSNTPDLLKAYMAYHERMMPHYRDNARKLYNARGIYVPAHSSSHGWNIHFSDVWCLSFWTGGAGWTAGILYDHYLYTGDKQYLAGHIYPFMKESAWFYEDFLFKGNDGKWAFSPSYSPENNPANDPSQACINATMDVMIAKELLRNCIEAGKVVGESKAQLKKWNDMLAAMPNYRINDEGALAEWLPAHMQDNYHHRHVSHLYALYERIDPDFVASPSLMEAARVAVEKRMVHRRRENGGEMVFGLAQMGMVAANLGDAQITGEIIQWMSKYYWAPSLATYHNSGNLFNMDMSGGFPAVILRALAYSEPGKVKLLPALPADWKQGAVDGMALRGQVVMNRLAWTPAGLEVTLTSPVDQTVTVELPRAMTAFTTDAKTVRRRSDRLLSLGLLAGKTLKVVVKY</sequence>
<dbReference type="Proteomes" id="UP000249239">
    <property type="component" value="Unassembled WGS sequence"/>
</dbReference>
<evidence type="ECO:0000259" key="2">
    <source>
        <dbReference type="Pfam" id="PF21307"/>
    </source>
</evidence>
<dbReference type="EMBL" id="QKZK01000013">
    <property type="protein sequence ID" value="PZX16392.1"/>
    <property type="molecule type" value="Genomic_DNA"/>
</dbReference>
<dbReference type="Pfam" id="PF22124">
    <property type="entry name" value="Glyco_hydro_95_cat"/>
    <property type="match status" value="1"/>
</dbReference>
<evidence type="ECO:0000313" key="4">
    <source>
        <dbReference type="EMBL" id="PZX16392.1"/>
    </source>
</evidence>
<reference evidence="4 5" key="1">
    <citation type="submission" date="2018-06" db="EMBL/GenBank/DDBJ databases">
        <title>Genomic Encyclopedia of Archaeal and Bacterial Type Strains, Phase II (KMG-II): from individual species to whole genera.</title>
        <authorList>
            <person name="Goeker M."/>
        </authorList>
    </citation>
    <scope>NUCLEOTIDE SEQUENCE [LARGE SCALE GENOMIC DNA]</scope>
    <source>
        <strain evidence="4 5">DSM 6779</strain>
    </source>
</reference>
<dbReference type="GO" id="GO:0005975">
    <property type="term" value="P:carbohydrate metabolic process"/>
    <property type="evidence" value="ECO:0007669"/>
    <property type="project" value="InterPro"/>
</dbReference>
<dbReference type="GO" id="GO:0004560">
    <property type="term" value="F:alpha-L-fucosidase activity"/>
    <property type="evidence" value="ECO:0007669"/>
    <property type="project" value="InterPro"/>
</dbReference>
<name>A0A2W7NYW9_9BACT</name>
<feature type="domain" description="Glycosyl hydrolase family 95 N-terminal" evidence="1">
    <location>
        <begin position="57"/>
        <end position="300"/>
    </location>
</feature>
<evidence type="ECO:0000259" key="3">
    <source>
        <dbReference type="Pfam" id="PF22124"/>
    </source>
</evidence>
<dbReference type="InterPro" id="IPR054363">
    <property type="entry name" value="GH95_cat"/>
</dbReference>
<dbReference type="InterPro" id="IPR008928">
    <property type="entry name" value="6-hairpin_glycosidase_sf"/>
</dbReference>
<protein>
    <submittedName>
        <fullName evidence="4">Glycosyl hydrolase family 65</fullName>
    </submittedName>
</protein>
<dbReference type="PANTHER" id="PTHR31084">
    <property type="entry name" value="ALPHA-L-FUCOSIDASE 2"/>
    <property type="match status" value="1"/>
</dbReference>
<accession>A0A2W7NYW9</accession>
<dbReference type="InterPro" id="IPR049053">
    <property type="entry name" value="AFCA-like_C"/>
</dbReference>
<keyword evidence="4" id="KW-0378">Hydrolase</keyword>
<dbReference type="InterPro" id="IPR012341">
    <property type="entry name" value="6hp_glycosidase-like_sf"/>
</dbReference>
<comment type="caution">
    <text evidence="4">The sequence shown here is derived from an EMBL/GenBank/DDBJ whole genome shotgun (WGS) entry which is preliminary data.</text>
</comment>
<dbReference type="Pfam" id="PF14498">
    <property type="entry name" value="Glyco_hyd_65N_2"/>
    <property type="match status" value="1"/>
</dbReference>
<evidence type="ECO:0000313" key="5">
    <source>
        <dbReference type="Proteomes" id="UP000249239"/>
    </source>
</evidence>
<dbReference type="InterPro" id="IPR016518">
    <property type="entry name" value="Alpha-L-fucosidase"/>
</dbReference>
<feature type="domain" description="Glycosyl hydrolase family 95 catalytic" evidence="3">
    <location>
        <begin position="319"/>
        <end position="723"/>
    </location>
</feature>
<keyword evidence="5" id="KW-1185">Reference proteome</keyword>
<dbReference type="PANTHER" id="PTHR31084:SF0">
    <property type="entry name" value="ALPHA-L-FUCOSIDASE 2"/>
    <property type="match status" value="1"/>
</dbReference>
<dbReference type="SUPFAM" id="SSF48208">
    <property type="entry name" value="Six-hairpin glycosidases"/>
    <property type="match status" value="1"/>
</dbReference>
<dbReference type="PIRSF" id="PIRSF007663">
    <property type="entry name" value="UCP007663"/>
    <property type="match status" value="1"/>
</dbReference>
<feature type="domain" description="Alpha fucosidase A-like C-terminal" evidence="2">
    <location>
        <begin position="727"/>
        <end position="806"/>
    </location>
</feature>
<dbReference type="InterPro" id="IPR027414">
    <property type="entry name" value="GH95_N_dom"/>
</dbReference>
<dbReference type="Gene3D" id="1.50.10.10">
    <property type="match status" value="1"/>
</dbReference>
<proteinExistence type="predicted"/>
<dbReference type="Pfam" id="PF21307">
    <property type="entry name" value="Glyco_hydro_95_C"/>
    <property type="match status" value="1"/>
</dbReference>